<sequence length="88" mass="9608">MYNQSNRVVRASDCTTGNAPYNDKVSFNNVKIFGYKNRSTRIVYACGEVKAEVSEDHLDTGASNWYLPGHAGTGTVCNYPASAVKIVN</sequence>
<reference evidence="2" key="1">
    <citation type="submission" date="2022-11" db="UniProtKB">
        <authorList>
            <consortium name="WormBaseParasite"/>
        </authorList>
    </citation>
    <scope>IDENTIFICATION</scope>
</reference>
<proteinExistence type="predicted"/>
<dbReference type="AlphaFoldDB" id="A0A915LHZ6"/>
<dbReference type="Proteomes" id="UP000887561">
    <property type="component" value="Unplaced"/>
</dbReference>
<keyword evidence="1" id="KW-1185">Reference proteome</keyword>
<evidence type="ECO:0000313" key="2">
    <source>
        <dbReference type="WBParaSite" id="scaffold12462_cov203.g16309"/>
    </source>
</evidence>
<organism evidence="1 2">
    <name type="scientific">Meloidogyne javanica</name>
    <name type="common">Root-knot nematode worm</name>
    <dbReference type="NCBI Taxonomy" id="6303"/>
    <lineage>
        <taxon>Eukaryota</taxon>
        <taxon>Metazoa</taxon>
        <taxon>Ecdysozoa</taxon>
        <taxon>Nematoda</taxon>
        <taxon>Chromadorea</taxon>
        <taxon>Rhabditida</taxon>
        <taxon>Tylenchina</taxon>
        <taxon>Tylenchomorpha</taxon>
        <taxon>Tylenchoidea</taxon>
        <taxon>Meloidogynidae</taxon>
        <taxon>Meloidogyninae</taxon>
        <taxon>Meloidogyne</taxon>
        <taxon>Meloidogyne incognita group</taxon>
    </lineage>
</organism>
<accession>A0A915LHZ6</accession>
<protein>
    <submittedName>
        <fullName evidence="2">Pectate lyase</fullName>
    </submittedName>
</protein>
<dbReference type="WBParaSite" id="scaffold12462_cov203.g16309">
    <property type="protein sequence ID" value="scaffold12462_cov203.g16309"/>
    <property type="gene ID" value="scaffold12462_cov203.g16309"/>
</dbReference>
<name>A0A915LHZ6_MELJA</name>
<evidence type="ECO:0000313" key="1">
    <source>
        <dbReference type="Proteomes" id="UP000887561"/>
    </source>
</evidence>